<keyword evidence="8 15" id="KW-0418">Kinase</keyword>
<dbReference type="InterPro" id="IPR050428">
    <property type="entry name" value="TCS_sensor_his_kinase"/>
</dbReference>
<proteinExistence type="predicted"/>
<evidence type="ECO:0000256" key="4">
    <source>
        <dbReference type="ARBA" id="ARBA00022553"/>
    </source>
</evidence>
<reference evidence="15 16" key="1">
    <citation type="submission" date="2019-06" db="EMBL/GenBank/DDBJ databases">
        <title>Genome analyses of bacteria isolated from kimchi.</title>
        <authorList>
            <person name="Lee S."/>
            <person name="Ahn S."/>
            <person name="Roh S."/>
        </authorList>
    </citation>
    <scope>NUCLEOTIDE SEQUENCE [LARGE SCALE GENOMIC DNA]</scope>
    <source>
        <strain evidence="15 16">CBA4606</strain>
    </source>
</reference>
<keyword evidence="12" id="KW-0472">Membrane</keyword>
<keyword evidence="6 12" id="KW-0812">Transmembrane</keyword>
<dbReference type="KEGG" id="paur:FGL86_16800"/>
<comment type="subcellular location">
    <subcellularLocation>
        <location evidence="2">Membrane</location>
        <topology evidence="2">Multi-pass membrane protein</topology>
    </subcellularLocation>
</comment>
<evidence type="ECO:0000256" key="6">
    <source>
        <dbReference type="ARBA" id="ARBA00022692"/>
    </source>
</evidence>
<dbReference type="InterPro" id="IPR003661">
    <property type="entry name" value="HisK_dim/P_dom"/>
</dbReference>
<evidence type="ECO:0000256" key="1">
    <source>
        <dbReference type="ARBA" id="ARBA00000085"/>
    </source>
</evidence>
<evidence type="ECO:0000256" key="3">
    <source>
        <dbReference type="ARBA" id="ARBA00012438"/>
    </source>
</evidence>
<keyword evidence="10 12" id="KW-1133">Transmembrane helix</keyword>
<dbReference type="Proteomes" id="UP000321272">
    <property type="component" value="Chromosome"/>
</dbReference>
<dbReference type="GO" id="GO:0005524">
    <property type="term" value="F:ATP binding"/>
    <property type="evidence" value="ECO:0007669"/>
    <property type="project" value="UniProtKB-KW"/>
</dbReference>
<dbReference type="Pfam" id="PF02518">
    <property type="entry name" value="HATPase_c"/>
    <property type="match status" value="1"/>
</dbReference>
<dbReference type="CDD" id="cd00082">
    <property type="entry name" value="HisKA"/>
    <property type="match status" value="1"/>
</dbReference>
<keyword evidence="5" id="KW-0808">Transferase</keyword>
<keyword evidence="16" id="KW-1185">Reference proteome</keyword>
<keyword evidence="9" id="KW-0067">ATP-binding</keyword>
<dbReference type="Pfam" id="PF00512">
    <property type="entry name" value="HisKA"/>
    <property type="match status" value="1"/>
</dbReference>
<dbReference type="Gene3D" id="1.20.5.1040">
    <property type="entry name" value="Sensor protein qsec"/>
    <property type="match status" value="1"/>
</dbReference>
<organism evidence="15 16">
    <name type="scientific">Pistricoccus aurantiacus</name>
    <dbReference type="NCBI Taxonomy" id="1883414"/>
    <lineage>
        <taxon>Bacteria</taxon>
        <taxon>Pseudomonadati</taxon>
        <taxon>Pseudomonadota</taxon>
        <taxon>Gammaproteobacteria</taxon>
        <taxon>Oceanospirillales</taxon>
        <taxon>Halomonadaceae</taxon>
        <taxon>Pistricoccus</taxon>
    </lineage>
</organism>
<feature type="transmembrane region" description="Helical" evidence="12">
    <location>
        <begin position="12"/>
        <end position="34"/>
    </location>
</feature>
<feature type="domain" description="HAMP" evidence="14">
    <location>
        <begin position="174"/>
        <end position="226"/>
    </location>
</feature>
<dbReference type="InterPro" id="IPR036097">
    <property type="entry name" value="HisK_dim/P_sf"/>
</dbReference>
<evidence type="ECO:0000313" key="15">
    <source>
        <dbReference type="EMBL" id="QEA40573.1"/>
    </source>
</evidence>
<keyword evidence="7" id="KW-0547">Nucleotide-binding</keyword>
<dbReference type="EC" id="2.7.13.3" evidence="3"/>
<dbReference type="SMART" id="SM00387">
    <property type="entry name" value="HATPase_c"/>
    <property type="match status" value="1"/>
</dbReference>
<dbReference type="AlphaFoldDB" id="A0A5B8T0I2"/>
<feature type="transmembrane region" description="Helical" evidence="12">
    <location>
        <begin position="151"/>
        <end position="173"/>
    </location>
</feature>
<dbReference type="CDD" id="cd00075">
    <property type="entry name" value="HATPase"/>
    <property type="match status" value="1"/>
</dbReference>
<evidence type="ECO:0000256" key="10">
    <source>
        <dbReference type="ARBA" id="ARBA00022989"/>
    </source>
</evidence>
<evidence type="ECO:0000256" key="7">
    <source>
        <dbReference type="ARBA" id="ARBA00022741"/>
    </source>
</evidence>
<dbReference type="PANTHER" id="PTHR45436:SF14">
    <property type="entry name" value="SENSOR PROTEIN QSEC"/>
    <property type="match status" value="1"/>
</dbReference>
<dbReference type="GO" id="GO:0005886">
    <property type="term" value="C:plasma membrane"/>
    <property type="evidence" value="ECO:0007669"/>
    <property type="project" value="TreeGrafter"/>
</dbReference>
<dbReference type="GO" id="GO:0000155">
    <property type="term" value="F:phosphorelay sensor kinase activity"/>
    <property type="evidence" value="ECO:0007669"/>
    <property type="project" value="InterPro"/>
</dbReference>
<dbReference type="InterPro" id="IPR003660">
    <property type="entry name" value="HAMP_dom"/>
</dbReference>
<evidence type="ECO:0000256" key="5">
    <source>
        <dbReference type="ARBA" id="ARBA00022679"/>
    </source>
</evidence>
<dbReference type="Gene3D" id="3.30.565.10">
    <property type="entry name" value="Histidine kinase-like ATPase, C-terminal domain"/>
    <property type="match status" value="1"/>
</dbReference>
<dbReference type="Gene3D" id="1.10.287.130">
    <property type="match status" value="1"/>
</dbReference>
<dbReference type="RefSeq" id="WP_147185840.1">
    <property type="nucleotide sequence ID" value="NZ_CP042382.1"/>
</dbReference>
<dbReference type="PROSITE" id="PS50109">
    <property type="entry name" value="HIS_KIN"/>
    <property type="match status" value="1"/>
</dbReference>
<evidence type="ECO:0000313" key="16">
    <source>
        <dbReference type="Proteomes" id="UP000321272"/>
    </source>
</evidence>
<evidence type="ECO:0000259" key="13">
    <source>
        <dbReference type="PROSITE" id="PS50109"/>
    </source>
</evidence>
<dbReference type="InterPro" id="IPR036890">
    <property type="entry name" value="HATPase_C_sf"/>
</dbReference>
<sequence length="441" mass="48261">MNDATSLQRRLGLGLTLGVTLLWLVATTVTTLVVEHTLNKTLDSALEETSQRILSLAVVEIFNRESSDLLQQVASLRPHEEYITYLVRGADGIPLLISHDVDLSVFPETPQLGLRSTATHRLYGTSAVSDTFFIEVAEPLTYRRRATREMLTMLLLPLVVLVPLSLIGIWWFVRHSLGGLLAYRRALEARNAGDLSPVEAKRLPKELVPVAEAVDQLLARLRRALEAERSFTANSAHELRTPLAAALAQVQRLRREAPPGPLHDRAGRIEASLRDLSRLSEKLMQLAKAESGGLLAEAPRDVLPIVTHVVDDFRRTFEARLELSLPEEEQVVSSIDPDALAILLRNLIENALKHGQQDQPVEVVLSNEGVLRVINAGTVVPAEDLARLMDRFTRANTRAGGSGLGLAIAHAIAEGSGASLTLSSPAVGRRDGFEASLWLPL</sequence>
<accession>A0A5B8T0I2</accession>
<evidence type="ECO:0000256" key="8">
    <source>
        <dbReference type="ARBA" id="ARBA00022777"/>
    </source>
</evidence>
<dbReference type="PANTHER" id="PTHR45436">
    <property type="entry name" value="SENSOR HISTIDINE KINASE YKOH"/>
    <property type="match status" value="1"/>
</dbReference>
<evidence type="ECO:0000256" key="12">
    <source>
        <dbReference type="SAM" id="Phobius"/>
    </source>
</evidence>
<name>A0A5B8T0I2_9GAMM</name>
<dbReference type="OrthoDB" id="9809766at2"/>
<keyword evidence="11" id="KW-0902">Two-component regulatory system</keyword>
<evidence type="ECO:0000256" key="11">
    <source>
        <dbReference type="ARBA" id="ARBA00023012"/>
    </source>
</evidence>
<evidence type="ECO:0000256" key="9">
    <source>
        <dbReference type="ARBA" id="ARBA00022840"/>
    </source>
</evidence>
<dbReference type="InterPro" id="IPR003594">
    <property type="entry name" value="HATPase_dom"/>
</dbReference>
<dbReference type="SMART" id="SM00388">
    <property type="entry name" value="HisKA"/>
    <property type="match status" value="1"/>
</dbReference>
<dbReference type="SUPFAM" id="SSF47384">
    <property type="entry name" value="Homodimeric domain of signal transducing histidine kinase"/>
    <property type="match status" value="1"/>
</dbReference>
<evidence type="ECO:0000259" key="14">
    <source>
        <dbReference type="PROSITE" id="PS50885"/>
    </source>
</evidence>
<gene>
    <name evidence="15" type="ORF">FGL86_16800</name>
</gene>
<protein>
    <recommendedName>
        <fullName evidence="3">histidine kinase</fullName>
        <ecNumber evidence="3">2.7.13.3</ecNumber>
    </recommendedName>
</protein>
<dbReference type="InterPro" id="IPR005467">
    <property type="entry name" value="His_kinase_dom"/>
</dbReference>
<evidence type="ECO:0000256" key="2">
    <source>
        <dbReference type="ARBA" id="ARBA00004141"/>
    </source>
</evidence>
<dbReference type="EMBL" id="CP042382">
    <property type="protein sequence ID" value="QEA40573.1"/>
    <property type="molecule type" value="Genomic_DNA"/>
</dbReference>
<feature type="domain" description="Histidine kinase" evidence="13">
    <location>
        <begin position="234"/>
        <end position="441"/>
    </location>
</feature>
<dbReference type="SUPFAM" id="SSF55874">
    <property type="entry name" value="ATPase domain of HSP90 chaperone/DNA topoisomerase II/histidine kinase"/>
    <property type="match status" value="1"/>
</dbReference>
<keyword evidence="4" id="KW-0597">Phosphoprotein</keyword>
<comment type="catalytic activity">
    <reaction evidence="1">
        <text>ATP + protein L-histidine = ADP + protein N-phospho-L-histidine.</text>
        <dbReference type="EC" id="2.7.13.3"/>
    </reaction>
</comment>
<dbReference type="PROSITE" id="PS50885">
    <property type="entry name" value="HAMP"/>
    <property type="match status" value="1"/>
</dbReference>